<feature type="region of interest" description="Disordered" evidence="1">
    <location>
        <begin position="1"/>
        <end position="237"/>
    </location>
</feature>
<dbReference type="OrthoDB" id="48839at2759"/>
<feature type="compositionally biased region" description="Polar residues" evidence="1">
    <location>
        <begin position="14"/>
        <end position="23"/>
    </location>
</feature>
<accession>B5Y3D0</accession>
<feature type="compositionally biased region" description="Polar residues" evidence="1">
    <location>
        <begin position="427"/>
        <end position="442"/>
    </location>
</feature>
<dbReference type="PaxDb" id="2850-Phatr46659"/>
<feature type="compositionally biased region" description="Basic and acidic residues" evidence="1">
    <location>
        <begin position="1"/>
        <end position="13"/>
    </location>
</feature>
<dbReference type="RefSeq" id="XP_002185628.1">
    <property type="nucleotide sequence ID" value="XM_002185592.1"/>
</dbReference>
<gene>
    <name evidence="2" type="ORF">PHATR_46659</name>
</gene>
<reference evidence="2 3" key="1">
    <citation type="journal article" date="2008" name="Nature">
        <title>The Phaeodactylum genome reveals the evolutionary history of diatom genomes.</title>
        <authorList>
            <person name="Bowler C."/>
            <person name="Allen A.E."/>
            <person name="Badger J.H."/>
            <person name="Grimwood J."/>
            <person name="Jabbari K."/>
            <person name="Kuo A."/>
            <person name="Maheswari U."/>
            <person name="Martens C."/>
            <person name="Maumus F."/>
            <person name="Otillar R.P."/>
            <person name="Rayko E."/>
            <person name="Salamov A."/>
            <person name="Vandepoele K."/>
            <person name="Beszteri B."/>
            <person name="Gruber A."/>
            <person name="Heijde M."/>
            <person name="Katinka M."/>
            <person name="Mock T."/>
            <person name="Valentin K."/>
            <person name="Verret F."/>
            <person name="Berges J.A."/>
            <person name="Brownlee C."/>
            <person name="Cadoret J.P."/>
            <person name="Chiovitti A."/>
            <person name="Choi C.J."/>
            <person name="Coesel S."/>
            <person name="De Martino A."/>
            <person name="Detter J.C."/>
            <person name="Durkin C."/>
            <person name="Falciatore A."/>
            <person name="Fournet J."/>
            <person name="Haruta M."/>
            <person name="Huysman M.J."/>
            <person name="Jenkins B.D."/>
            <person name="Jiroutova K."/>
            <person name="Jorgensen R.E."/>
            <person name="Joubert Y."/>
            <person name="Kaplan A."/>
            <person name="Kroger N."/>
            <person name="Kroth P.G."/>
            <person name="La Roche J."/>
            <person name="Lindquist E."/>
            <person name="Lommer M."/>
            <person name="Martin-Jezequel V."/>
            <person name="Lopez P.J."/>
            <person name="Lucas S."/>
            <person name="Mangogna M."/>
            <person name="McGinnis K."/>
            <person name="Medlin L.K."/>
            <person name="Montsant A."/>
            <person name="Oudot-Le Secq M.P."/>
            <person name="Napoli C."/>
            <person name="Obornik M."/>
            <person name="Parker M.S."/>
            <person name="Petit J.L."/>
            <person name="Porcel B.M."/>
            <person name="Poulsen N."/>
            <person name="Robison M."/>
            <person name="Rychlewski L."/>
            <person name="Rynearson T.A."/>
            <person name="Schmutz J."/>
            <person name="Shapiro H."/>
            <person name="Siaut M."/>
            <person name="Stanley M."/>
            <person name="Sussman M.R."/>
            <person name="Taylor A.R."/>
            <person name="Vardi A."/>
            <person name="von Dassow P."/>
            <person name="Vyverman W."/>
            <person name="Willis A."/>
            <person name="Wyrwicz L.S."/>
            <person name="Rokhsar D.S."/>
            <person name="Weissenbach J."/>
            <person name="Armbrust E.V."/>
            <person name="Green B.R."/>
            <person name="Van de Peer Y."/>
            <person name="Grigoriev I.V."/>
        </authorList>
    </citation>
    <scope>NUCLEOTIDE SEQUENCE [LARGE SCALE GENOMIC DNA]</scope>
    <source>
        <strain evidence="2 3">CCAP 1055/1</strain>
    </source>
</reference>
<sequence length="644" mass="71908">MGSPHWHEMHDQNHSNNSAKSMQTNNNPNTNNPWFTPHQNRYRGERHRAEAPTAPNELGSYPPLHGSGSSAPSYEHRSHDIPMSDSRSPSDASPADLSPYAANQSPPSNEHHSMGGQMHPHYNPYQAPSNGYPTESYPPRDTQQTQYPSHQAYPGVHSNHYNPNRPPLEFAYPYHQEDEAAPNRHHRSVHGPNVPSQHHPYYPPGQTQPPPQHNYQVHAREQPHRPPTGPGNPYDPYATYRHHYHAGTHPIEPSRLQAHSVGPRHFHQERRDLYGYYYGGVPPYAPQARGLHTFPPRSTFHFSDQHLVQTHGDVRSSMGSAEPESAYTDSQRFSFSNSLNRASTHHVEGGLTPSPPTIPPPPRTQGKETTAERSNPDSKPSSGEGPLRDRQNTHDSTSLNGSSKDKSLLAVPQKQDNAAKILMQFQTKPPYSGGPTTIPNQPSMSESERTTSSAAEPIAVPPHHPRRLILPCDRSILNALHCFVREELLEVFVVEDTAKNGSMVGHVGMRCVYCAQVRERTGQIDPKEAPMAIFYPKAVSEIYRLVTSWQRCHVRRCHNIPPALRKKWEKLRTTEKSRGKTAHWTDSAHDIGLTNISSRAGGIRFLPPDTVDDQEKSVGMTVETAAVTPAPSSEEPTDRTVATL</sequence>
<feature type="region of interest" description="Disordered" evidence="1">
    <location>
        <begin position="344"/>
        <end position="409"/>
    </location>
</feature>
<protein>
    <submittedName>
        <fullName evidence="2">Uncharacterized protein</fullName>
    </submittedName>
</protein>
<dbReference type="Proteomes" id="UP000000759">
    <property type="component" value="Chromosome 11"/>
</dbReference>
<evidence type="ECO:0000256" key="1">
    <source>
        <dbReference type="SAM" id="MobiDB-lite"/>
    </source>
</evidence>
<dbReference type="KEGG" id="pti:PHATR_46659"/>
<feature type="compositionally biased region" description="Low complexity" evidence="1">
    <location>
        <begin position="83"/>
        <end position="102"/>
    </location>
</feature>
<evidence type="ECO:0000313" key="3">
    <source>
        <dbReference type="Proteomes" id="UP000000759"/>
    </source>
</evidence>
<evidence type="ECO:0000313" key="2">
    <source>
        <dbReference type="EMBL" id="ACI65098.1"/>
    </source>
</evidence>
<feature type="compositionally biased region" description="Low complexity" evidence="1">
    <location>
        <begin position="24"/>
        <end position="33"/>
    </location>
</feature>
<name>B5Y3D0_PHATC</name>
<proteinExistence type="predicted"/>
<feature type="region of interest" description="Disordered" evidence="1">
    <location>
        <begin position="427"/>
        <end position="459"/>
    </location>
</feature>
<dbReference type="HOGENOM" id="CLU_425473_0_0_1"/>
<feature type="compositionally biased region" description="Pro residues" evidence="1">
    <location>
        <begin position="201"/>
        <end position="212"/>
    </location>
</feature>
<feature type="region of interest" description="Disordered" evidence="1">
    <location>
        <begin position="312"/>
        <end position="332"/>
    </location>
</feature>
<reference evidence="3" key="2">
    <citation type="submission" date="2008-08" db="EMBL/GenBank/DDBJ databases">
        <authorList>
            <consortium name="Diatom Consortium"/>
            <person name="Grigoriev I."/>
            <person name="Grimwood J."/>
            <person name="Kuo A."/>
            <person name="Otillar R.P."/>
            <person name="Salamov A."/>
            <person name="Detter J.C."/>
            <person name="Lindquist E."/>
            <person name="Shapiro H."/>
            <person name="Lucas S."/>
            <person name="Glavina del Rio T."/>
            <person name="Pitluck S."/>
            <person name="Rokhsar D."/>
            <person name="Bowler C."/>
        </authorList>
    </citation>
    <scope>GENOME REANNOTATION</scope>
    <source>
        <strain evidence="3">CCAP 1055/1</strain>
    </source>
</reference>
<organism evidence="2 3">
    <name type="scientific">Phaeodactylum tricornutum (strain CCAP 1055/1)</name>
    <dbReference type="NCBI Taxonomy" id="556484"/>
    <lineage>
        <taxon>Eukaryota</taxon>
        <taxon>Sar</taxon>
        <taxon>Stramenopiles</taxon>
        <taxon>Ochrophyta</taxon>
        <taxon>Bacillariophyta</taxon>
        <taxon>Bacillariophyceae</taxon>
        <taxon>Bacillariophycidae</taxon>
        <taxon>Naviculales</taxon>
        <taxon>Phaeodactylaceae</taxon>
        <taxon>Phaeodactylum</taxon>
    </lineage>
</organism>
<dbReference type="GeneID" id="7204489"/>
<dbReference type="EMBL" id="CP001141">
    <property type="protein sequence ID" value="ACI65098.1"/>
    <property type="molecule type" value="Genomic_DNA"/>
</dbReference>
<dbReference type="AlphaFoldDB" id="B5Y3D0"/>
<feature type="compositionally biased region" description="Basic and acidic residues" evidence="1">
    <location>
        <begin position="365"/>
        <end position="376"/>
    </location>
</feature>
<feature type="compositionally biased region" description="Pro residues" evidence="1">
    <location>
        <begin position="353"/>
        <end position="363"/>
    </location>
</feature>
<dbReference type="InParanoid" id="B5Y3D0"/>
<keyword evidence="3" id="KW-1185">Reference proteome</keyword>
<dbReference type="OMA" id="SAHESIC"/>